<gene>
    <name evidence="1" type="ORF">HGA13_08805</name>
</gene>
<accession>A0A846XCP2</accession>
<evidence type="ECO:0000313" key="2">
    <source>
        <dbReference type="Proteomes" id="UP000565715"/>
    </source>
</evidence>
<keyword evidence="2" id="KW-1185">Reference proteome</keyword>
<name>A0A846XCP2_9NOCA</name>
<organism evidence="1 2">
    <name type="scientific">Nocardia speluncae</name>
    <dbReference type="NCBI Taxonomy" id="419477"/>
    <lineage>
        <taxon>Bacteria</taxon>
        <taxon>Bacillati</taxon>
        <taxon>Actinomycetota</taxon>
        <taxon>Actinomycetes</taxon>
        <taxon>Mycobacteriales</taxon>
        <taxon>Nocardiaceae</taxon>
        <taxon>Nocardia</taxon>
    </lineage>
</organism>
<evidence type="ECO:0000313" key="1">
    <source>
        <dbReference type="EMBL" id="NKY33165.1"/>
    </source>
</evidence>
<reference evidence="1 2" key="1">
    <citation type="submission" date="2020-04" db="EMBL/GenBank/DDBJ databases">
        <title>MicrobeNet Type strains.</title>
        <authorList>
            <person name="Nicholson A.C."/>
        </authorList>
    </citation>
    <scope>NUCLEOTIDE SEQUENCE [LARGE SCALE GENOMIC DNA]</scope>
    <source>
        <strain evidence="1 2">DSM 45078</strain>
    </source>
</reference>
<comment type="caution">
    <text evidence="1">The sequence shown here is derived from an EMBL/GenBank/DDBJ whole genome shotgun (WGS) entry which is preliminary data.</text>
</comment>
<dbReference type="RefSeq" id="WP_068040344.1">
    <property type="nucleotide sequence ID" value="NZ_JAAXOO010000002.1"/>
</dbReference>
<dbReference type="EMBL" id="JAAXOO010000002">
    <property type="protein sequence ID" value="NKY33165.1"/>
    <property type="molecule type" value="Genomic_DNA"/>
</dbReference>
<dbReference type="AlphaFoldDB" id="A0A846XCP2"/>
<proteinExistence type="predicted"/>
<sequence>MHFIDQQVVWVVLPAGSAPVKSVAPGSEKEVLLRQQLAAIRLSAPIDPVDHRDATLSASHCHRRR</sequence>
<protein>
    <submittedName>
        <fullName evidence="1">Uncharacterized protein</fullName>
    </submittedName>
</protein>
<dbReference type="Proteomes" id="UP000565715">
    <property type="component" value="Unassembled WGS sequence"/>
</dbReference>